<dbReference type="AlphaFoldDB" id="A0A0W0EYW7"/>
<evidence type="ECO:0000313" key="2">
    <source>
        <dbReference type="Proteomes" id="UP000054988"/>
    </source>
</evidence>
<dbReference type="Proteomes" id="UP000054988">
    <property type="component" value="Unassembled WGS sequence"/>
</dbReference>
<comment type="caution">
    <text evidence="1">The sequence shown here is derived from an EMBL/GenBank/DDBJ whole genome shotgun (WGS) entry which is preliminary data.</text>
</comment>
<organism evidence="1 2">
    <name type="scientific">Moniliophthora roreri</name>
    <name type="common">Frosty pod rot fungus</name>
    <name type="synonym">Monilia roreri</name>
    <dbReference type="NCBI Taxonomy" id="221103"/>
    <lineage>
        <taxon>Eukaryota</taxon>
        <taxon>Fungi</taxon>
        <taxon>Dikarya</taxon>
        <taxon>Basidiomycota</taxon>
        <taxon>Agaricomycotina</taxon>
        <taxon>Agaricomycetes</taxon>
        <taxon>Agaricomycetidae</taxon>
        <taxon>Agaricales</taxon>
        <taxon>Marasmiineae</taxon>
        <taxon>Marasmiaceae</taxon>
        <taxon>Moniliophthora</taxon>
    </lineage>
</organism>
<dbReference type="EMBL" id="LATX01002437">
    <property type="protein sequence ID" value="KTB29280.1"/>
    <property type="molecule type" value="Genomic_DNA"/>
</dbReference>
<name>A0A0W0EYW7_MONRR</name>
<proteinExistence type="predicted"/>
<reference evidence="1 2" key="1">
    <citation type="submission" date="2015-12" db="EMBL/GenBank/DDBJ databases">
        <title>Draft genome sequence of Moniliophthora roreri, the causal agent of frosty pod rot of cacao.</title>
        <authorList>
            <person name="Aime M.C."/>
            <person name="Diaz-Valderrama J.R."/>
            <person name="Kijpornyongpan T."/>
            <person name="Phillips-Mora W."/>
        </authorList>
    </citation>
    <scope>NUCLEOTIDE SEQUENCE [LARGE SCALE GENOMIC DNA]</scope>
    <source>
        <strain evidence="1 2">MCA 2952</strain>
    </source>
</reference>
<evidence type="ECO:0000313" key="1">
    <source>
        <dbReference type="EMBL" id="KTB29280.1"/>
    </source>
</evidence>
<sequence length="94" mass="10409">MSQPAMMRNVTSPFCTSNLQTYQTEHVEQAFTRQTTSAMLSSDMKSSCATTSDASLAALENLNNSNRQYPPDIIQERAALERIVQAFSTRISGE</sequence>
<accession>A0A0W0EYW7</accession>
<protein>
    <submittedName>
        <fullName evidence="1">Uncharacterized protein</fullName>
    </submittedName>
</protein>
<gene>
    <name evidence="1" type="ORF">WG66_18134</name>
</gene>